<evidence type="ECO:0000256" key="7">
    <source>
        <dbReference type="ARBA" id="ARBA00022723"/>
    </source>
</evidence>
<evidence type="ECO:0000256" key="13">
    <source>
        <dbReference type="SAM" id="Phobius"/>
    </source>
</evidence>
<feature type="transmembrane region" description="Helical" evidence="13">
    <location>
        <begin position="12"/>
        <end position="29"/>
    </location>
</feature>
<dbReference type="InterPro" id="IPR011577">
    <property type="entry name" value="Cyt_b561_bac/Ni-Hgenase"/>
</dbReference>
<organism evidence="15 16">
    <name type="scientific">Yersinia enterocolitica subsp. palearctica serotype O:3 (strain DSM 13030 / CIP 106945 / Y11)</name>
    <dbReference type="NCBI Taxonomy" id="930944"/>
    <lineage>
        <taxon>Bacteria</taxon>
        <taxon>Pseudomonadati</taxon>
        <taxon>Pseudomonadota</taxon>
        <taxon>Gammaproteobacteria</taxon>
        <taxon>Enterobacterales</taxon>
        <taxon>Yersiniaceae</taxon>
        <taxon>Yersinia</taxon>
    </lineage>
</organism>
<evidence type="ECO:0000256" key="8">
    <source>
        <dbReference type="ARBA" id="ARBA00022982"/>
    </source>
</evidence>
<dbReference type="EMBL" id="FR729477">
    <property type="protein sequence ID" value="CBY28081.1"/>
    <property type="molecule type" value="Genomic_DNA"/>
</dbReference>
<evidence type="ECO:0000259" key="14">
    <source>
        <dbReference type="Pfam" id="PF01292"/>
    </source>
</evidence>
<evidence type="ECO:0000256" key="4">
    <source>
        <dbReference type="ARBA" id="ARBA00022475"/>
    </source>
</evidence>
<protein>
    <submittedName>
        <fullName evidence="15">Putative cytochrome</fullName>
    </submittedName>
</protein>
<dbReference type="HOGENOM" id="CLU_095321_3_0_6"/>
<dbReference type="GO" id="GO:0009055">
    <property type="term" value="F:electron transfer activity"/>
    <property type="evidence" value="ECO:0007669"/>
    <property type="project" value="InterPro"/>
</dbReference>
<dbReference type="GeneID" id="31408291"/>
<evidence type="ECO:0000256" key="5">
    <source>
        <dbReference type="ARBA" id="ARBA00022617"/>
    </source>
</evidence>
<evidence type="ECO:0000256" key="11">
    <source>
        <dbReference type="ARBA" id="ARBA00023136"/>
    </source>
</evidence>
<reference evidence="15 16" key="1">
    <citation type="journal article" date="2011" name="J. Bacteriol.">
        <title>Complete genome sequence of Yersinia enterocolitica subsp. palearctica serogroup O:3.</title>
        <authorList>
            <person name="Batzilla J."/>
            <person name="Hoper D."/>
            <person name="Antonenka U."/>
            <person name="Heesemann J."/>
            <person name="Rakin A."/>
        </authorList>
    </citation>
    <scope>NUCLEOTIDE SEQUENCE [LARGE SCALE GENOMIC DNA]</scope>
    <source>
        <strain evidence="16">DSM 13030 / CIP 106945 / Y11</strain>
    </source>
</reference>
<feature type="transmembrane region" description="Helical" evidence="13">
    <location>
        <begin position="44"/>
        <end position="62"/>
    </location>
</feature>
<evidence type="ECO:0000256" key="3">
    <source>
        <dbReference type="ARBA" id="ARBA00022448"/>
    </source>
</evidence>
<dbReference type="KEGG" id="yey:Y11_01001"/>
<dbReference type="GO" id="GO:0022904">
    <property type="term" value="P:respiratory electron transport chain"/>
    <property type="evidence" value="ECO:0007669"/>
    <property type="project" value="InterPro"/>
</dbReference>
<keyword evidence="5" id="KW-0349">Heme</keyword>
<evidence type="ECO:0000313" key="16">
    <source>
        <dbReference type="Proteomes" id="UP000008084"/>
    </source>
</evidence>
<gene>
    <name evidence="15" type="ordered locus">Y11_01001</name>
</gene>
<dbReference type="PATRIC" id="fig|930944.6.peg.99"/>
<dbReference type="PANTHER" id="PTHR30529:SF3">
    <property type="entry name" value="CYTOCHROME B561 HOMOLOG 1"/>
    <property type="match status" value="1"/>
</dbReference>
<evidence type="ECO:0000256" key="6">
    <source>
        <dbReference type="ARBA" id="ARBA00022692"/>
    </source>
</evidence>
<feature type="transmembrane region" description="Helical" evidence="13">
    <location>
        <begin position="139"/>
        <end position="161"/>
    </location>
</feature>
<dbReference type="GO" id="GO:0046872">
    <property type="term" value="F:metal ion binding"/>
    <property type="evidence" value="ECO:0007669"/>
    <property type="project" value="UniProtKB-KW"/>
</dbReference>
<dbReference type="AlphaFoldDB" id="A0A0H3NSU7"/>
<keyword evidence="11 13" id="KW-0472">Membrane</keyword>
<evidence type="ECO:0000256" key="9">
    <source>
        <dbReference type="ARBA" id="ARBA00022989"/>
    </source>
</evidence>
<dbReference type="GO" id="GO:0005886">
    <property type="term" value="C:plasma membrane"/>
    <property type="evidence" value="ECO:0007669"/>
    <property type="project" value="UniProtKB-SubCell"/>
</dbReference>
<dbReference type="Pfam" id="PF01292">
    <property type="entry name" value="Ni_hydr_CYTB"/>
    <property type="match status" value="1"/>
</dbReference>
<proteinExistence type="inferred from homology"/>
<dbReference type="Proteomes" id="UP000008084">
    <property type="component" value="Chromosome"/>
</dbReference>
<evidence type="ECO:0000256" key="1">
    <source>
        <dbReference type="ARBA" id="ARBA00001970"/>
    </source>
</evidence>
<evidence type="ECO:0000256" key="12">
    <source>
        <dbReference type="ARBA" id="ARBA00037975"/>
    </source>
</evidence>
<keyword evidence="10" id="KW-0408">Iron</keyword>
<evidence type="ECO:0000256" key="2">
    <source>
        <dbReference type="ARBA" id="ARBA00004651"/>
    </source>
</evidence>
<keyword evidence="7" id="KW-0479">Metal-binding</keyword>
<feature type="transmembrane region" description="Helical" evidence="13">
    <location>
        <begin position="83"/>
        <end position="107"/>
    </location>
</feature>
<evidence type="ECO:0000313" key="15">
    <source>
        <dbReference type="EMBL" id="CBY28081.1"/>
    </source>
</evidence>
<dbReference type="PANTHER" id="PTHR30529">
    <property type="entry name" value="CYTOCHROME B561"/>
    <property type="match status" value="1"/>
</dbReference>
<keyword evidence="3" id="KW-0813">Transport</keyword>
<dbReference type="SUPFAM" id="SSF81342">
    <property type="entry name" value="Transmembrane di-heme cytochromes"/>
    <property type="match status" value="1"/>
</dbReference>
<dbReference type="InterPro" id="IPR016174">
    <property type="entry name" value="Di-haem_cyt_TM"/>
</dbReference>
<keyword evidence="6 13" id="KW-0812">Transmembrane</keyword>
<feature type="domain" description="Cytochrome b561 bacterial/Ni-hydrogenase" evidence="14">
    <location>
        <begin position="4"/>
        <end position="173"/>
    </location>
</feature>
<dbReference type="InterPro" id="IPR052168">
    <property type="entry name" value="Cytochrome_b561_oxidase"/>
</dbReference>
<keyword evidence="9 13" id="KW-1133">Transmembrane helix</keyword>
<keyword evidence="4" id="KW-1003">Cell membrane</keyword>
<comment type="similarity">
    <text evidence="12">Belongs to the cytochrome b561 family.</text>
</comment>
<accession>A0A0H3NSU7</accession>
<comment type="subcellular location">
    <subcellularLocation>
        <location evidence="2">Cell membrane</location>
        <topology evidence="2">Multi-pass membrane protein</topology>
    </subcellularLocation>
</comment>
<sequence>MRNRYSLPQITLHWLTLLMVILTYAAMLLSDTVPDEDRTLVKNLHFNFGISVWLLMLVRLWLRHKNTIPPITPRLPDWQLLGAHILHWCLYLMFLSLPILGVLAQAYGGKTWFLLGWQVPQWVIPNDEARVYLKQVHELIANLGYFVIGAHALAALYHHYIRRDDTLRRMMPGK</sequence>
<dbReference type="RefSeq" id="WP_005158716.1">
    <property type="nucleotide sequence ID" value="NC_017564.1"/>
</dbReference>
<comment type="cofactor">
    <cofactor evidence="1">
        <name>heme b</name>
        <dbReference type="ChEBI" id="CHEBI:60344"/>
    </cofactor>
</comment>
<keyword evidence="8" id="KW-0249">Electron transport</keyword>
<dbReference type="GO" id="GO:0020037">
    <property type="term" value="F:heme binding"/>
    <property type="evidence" value="ECO:0007669"/>
    <property type="project" value="TreeGrafter"/>
</dbReference>
<evidence type="ECO:0000256" key="10">
    <source>
        <dbReference type="ARBA" id="ARBA00023004"/>
    </source>
</evidence>
<name>A0A0H3NSU7_YERE1</name>